<proteinExistence type="predicted"/>
<dbReference type="SUPFAM" id="SSF54427">
    <property type="entry name" value="NTF2-like"/>
    <property type="match status" value="1"/>
</dbReference>
<keyword evidence="4" id="KW-1185">Reference proteome</keyword>
<evidence type="ECO:0000313" key="4">
    <source>
        <dbReference type="Proteomes" id="UP000244978"/>
    </source>
</evidence>
<dbReference type="Proteomes" id="UP000244978">
    <property type="component" value="Unassembled WGS sequence"/>
</dbReference>
<dbReference type="OrthoDB" id="8217881at2"/>
<evidence type="ECO:0000256" key="1">
    <source>
        <dbReference type="SAM" id="MobiDB-lite"/>
    </source>
</evidence>
<dbReference type="EMBL" id="QEEX01000001">
    <property type="protein sequence ID" value="PWB97755.1"/>
    <property type="molecule type" value="Genomic_DNA"/>
</dbReference>
<feature type="compositionally biased region" description="Pro residues" evidence="1">
    <location>
        <begin position="167"/>
        <end position="178"/>
    </location>
</feature>
<gene>
    <name evidence="3" type="ORF">DF220_07880</name>
</gene>
<evidence type="ECO:0000313" key="3">
    <source>
        <dbReference type="EMBL" id="PWB97755.1"/>
    </source>
</evidence>
<dbReference type="KEGG" id="salc:C2138_12885"/>
<protein>
    <submittedName>
        <fullName evidence="3">Nuclear transport factor 2 family protein</fullName>
    </submittedName>
</protein>
<organism evidence="3 4">
    <name type="scientific">Homoserinimonas hongtaonis</name>
    <dbReference type="NCBI Taxonomy" id="2079791"/>
    <lineage>
        <taxon>Bacteria</taxon>
        <taxon>Bacillati</taxon>
        <taxon>Actinomycetota</taxon>
        <taxon>Actinomycetes</taxon>
        <taxon>Micrococcales</taxon>
        <taxon>Microbacteriaceae</taxon>
        <taxon>Homoserinimonas</taxon>
    </lineage>
</organism>
<dbReference type="Pfam" id="PF13577">
    <property type="entry name" value="SnoaL_4"/>
    <property type="match status" value="1"/>
</dbReference>
<name>A0A2U1T1L1_9MICO</name>
<dbReference type="RefSeq" id="WP_108518423.1">
    <property type="nucleotide sequence ID" value="NZ_CP026951.1"/>
</dbReference>
<dbReference type="InterPro" id="IPR037401">
    <property type="entry name" value="SnoaL-like"/>
</dbReference>
<dbReference type="InterPro" id="IPR032710">
    <property type="entry name" value="NTF2-like_dom_sf"/>
</dbReference>
<feature type="domain" description="SnoaL-like" evidence="2">
    <location>
        <begin position="10"/>
        <end position="150"/>
    </location>
</feature>
<accession>A0A2U1T1L1</accession>
<dbReference type="Gene3D" id="3.10.450.50">
    <property type="match status" value="1"/>
</dbReference>
<reference evidence="4" key="1">
    <citation type="submission" date="2018-04" db="EMBL/GenBank/DDBJ databases">
        <authorList>
            <person name="Liu S."/>
            <person name="Wang Z."/>
            <person name="Li J."/>
        </authorList>
    </citation>
    <scope>NUCLEOTIDE SEQUENCE [LARGE SCALE GENOMIC DNA]</scope>
    <source>
        <strain evidence="4">S1194</strain>
    </source>
</reference>
<comment type="caution">
    <text evidence="3">The sequence shown here is derived from an EMBL/GenBank/DDBJ whole genome shotgun (WGS) entry which is preliminary data.</text>
</comment>
<evidence type="ECO:0000259" key="2">
    <source>
        <dbReference type="Pfam" id="PF13577"/>
    </source>
</evidence>
<sequence length="219" mass="25125">MDEDLRLRIERLEAAQAIQNVMSTYEYLHSAYRNADIVELFADVDDVLIEMPAGIWRGRDAAHRCFGVTFEKELTRPDRRGELVEHTLTTPIIEVAGDAKTAKAVWNSPGHEVHRFFWVEGNPRIEFWYWCTYSVDFLRTSEGWKIWHLHVYQTWASEVGKSVVDSPVPPEPPIPNGPGRPDEPISFETKYSVERAPQLVPVPPKPYATWVGDDEVPIP</sequence>
<feature type="region of interest" description="Disordered" evidence="1">
    <location>
        <begin position="163"/>
        <end position="187"/>
    </location>
</feature>
<dbReference type="AlphaFoldDB" id="A0A2U1T1L1"/>